<dbReference type="EMBL" id="CP022011">
    <property type="protein sequence ID" value="QDJ14190.1"/>
    <property type="molecule type" value="Genomic_DNA"/>
</dbReference>
<proteinExistence type="inferred from homology"/>
<dbReference type="Proteomes" id="UP000955338">
    <property type="component" value="Chromosome"/>
</dbReference>
<keyword evidence="7" id="KW-0717">Septation</keyword>
<keyword evidence="8" id="KW-0131">Cell cycle</keyword>
<keyword evidence="6" id="KW-0175">Coiled coil</keyword>
<evidence type="ECO:0000256" key="11">
    <source>
        <dbReference type="ARBA" id="ARBA00033158"/>
    </source>
</evidence>
<dbReference type="PANTHER" id="PTHR34981">
    <property type="entry name" value="CELL DIVISION PROTEIN ZAPA"/>
    <property type="match status" value="1"/>
</dbReference>
<sequence>MSKNIDLHIFGQNLRLSCPEDQHQALKIAAANLEKRVNELKARTNILQLEKVLAIVGLNLSYELEQEKLKNSTQTNVVTDRIQQMDHSLSDILANTRPLRINLTSDNQK</sequence>
<evidence type="ECO:0000256" key="5">
    <source>
        <dbReference type="ARBA" id="ARBA00022618"/>
    </source>
</evidence>
<dbReference type="SUPFAM" id="SSF102829">
    <property type="entry name" value="Cell division protein ZapA-like"/>
    <property type="match status" value="1"/>
</dbReference>
<dbReference type="RefSeq" id="WP_261919728.1">
    <property type="nucleotide sequence ID" value="NZ_CP022010.1"/>
</dbReference>
<organism evidence="12 13">
    <name type="scientific">Mergibacter septicus</name>
    <dbReference type="NCBI Taxonomy" id="221402"/>
    <lineage>
        <taxon>Bacteria</taxon>
        <taxon>Pseudomonadati</taxon>
        <taxon>Pseudomonadota</taxon>
        <taxon>Gammaproteobacteria</taxon>
        <taxon>Pasteurellales</taxon>
        <taxon>Pasteurellaceae</taxon>
        <taxon>Mergibacter</taxon>
    </lineage>
</organism>
<accession>A0A8D4IW14</accession>
<evidence type="ECO:0000256" key="10">
    <source>
        <dbReference type="ARBA" id="ARBA00026068"/>
    </source>
</evidence>
<dbReference type="PANTHER" id="PTHR34981:SF1">
    <property type="entry name" value="CELL DIVISION PROTEIN ZAPA"/>
    <property type="match status" value="1"/>
</dbReference>
<evidence type="ECO:0000256" key="2">
    <source>
        <dbReference type="ARBA" id="ARBA00010074"/>
    </source>
</evidence>
<protein>
    <recommendedName>
        <fullName evidence="3">Cell division protein ZapA</fullName>
    </recommendedName>
    <alternativeName>
        <fullName evidence="11">Z ring-associated protein ZapA</fullName>
    </alternativeName>
</protein>
<comment type="similarity">
    <text evidence="2">Belongs to the ZapA family. Type 1 subfamily.</text>
</comment>
<evidence type="ECO:0000256" key="6">
    <source>
        <dbReference type="ARBA" id="ARBA00023054"/>
    </source>
</evidence>
<dbReference type="GO" id="GO:0043093">
    <property type="term" value="P:FtsZ-dependent cytokinesis"/>
    <property type="evidence" value="ECO:0007669"/>
    <property type="project" value="TreeGrafter"/>
</dbReference>
<dbReference type="GO" id="GO:0030428">
    <property type="term" value="C:cell septum"/>
    <property type="evidence" value="ECO:0007669"/>
    <property type="project" value="TreeGrafter"/>
</dbReference>
<dbReference type="GO" id="GO:0000917">
    <property type="term" value="P:division septum assembly"/>
    <property type="evidence" value="ECO:0007669"/>
    <property type="project" value="UniProtKB-KW"/>
</dbReference>
<evidence type="ECO:0000256" key="4">
    <source>
        <dbReference type="ARBA" id="ARBA00022490"/>
    </source>
</evidence>
<keyword evidence="5 12" id="KW-0132">Cell division</keyword>
<dbReference type="InterPro" id="IPR042233">
    <property type="entry name" value="Cell_div_ZapA_N"/>
</dbReference>
<keyword evidence="4" id="KW-0963">Cytoplasm</keyword>
<dbReference type="GO" id="GO:0005829">
    <property type="term" value="C:cytosol"/>
    <property type="evidence" value="ECO:0007669"/>
    <property type="project" value="TreeGrafter"/>
</dbReference>
<dbReference type="GO" id="GO:0032153">
    <property type="term" value="C:cell division site"/>
    <property type="evidence" value="ECO:0007669"/>
    <property type="project" value="TreeGrafter"/>
</dbReference>
<reference evidence="12" key="1">
    <citation type="submission" date="2017-06" db="EMBL/GenBank/DDBJ databases">
        <title>Genome sequencing of pathogenic and non-pathogenic strains within Bisgaard taxon 40.</title>
        <authorList>
            <person name="Ladner J.T."/>
            <person name="Lovett S.P."/>
            <person name="Koroleva G."/>
            <person name="Lorch J.M."/>
        </authorList>
    </citation>
    <scope>NUCLEOTIDE SEQUENCE</scope>
    <source>
        <strain evidence="12">27576-1-I1</strain>
    </source>
</reference>
<keyword evidence="13" id="KW-1185">Reference proteome</keyword>
<dbReference type="InterPro" id="IPR007838">
    <property type="entry name" value="Cell_div_ZapA-like"/>
</dbReference>
<dbReference type="Pfam" id="PF05164">
    <property type="entry name" value="ZapA"/>
    <property type="match status" value="1"/>
</dbReference>
<evidence type="ECO:0000313" key="12">
    <source>
        <dbReference type="EMBL" id="QDJ14190.1"/>
    </source>
</evidence>
<dbReference type="GO" id="GO:0000921">
    <property type="term" value="P:septin ring assembly"/>
    <property type="evidence" value="ECO:0007669"/>
    <property type="project" value="TreeGrafter"/>
</dbReference>
<comment type="function">
    <text evidence="9">Activator of cell division through the inhibition of FtsZ GTPase activity, therefore promoting FtsZ assembly into bundles of protofilaments necessary for the formation of the division Z ring. It is recruited early at mid-cell but it is not essential for cell division.</text>
</comment>
<gene>
    <name evidence="12" type="ORF">CEP48_01575</name>
</gene>
<evidence type="ECO:0000256" key="8">
    <source>
        <dbReference type="ARBA" id="ARBA00023306"/>
    </source>
</evidence>
<evidence type="ECO:0000256" key="9">
    <source>
        <dbReference type="ARBA" id="ARBA00024910"/>
    </source>
</evidence>
<name>A0A8D4IW14_9PAST</name>
<dbReference type="AlphaFoldDB" id="A0A8D4IW14"/>
<dbReference type="InterPro" id="IPR036192">
    <property type="entry name" value="Cell_div_ZapA-like_sf"/>
</dbReference>
<comment type="subcellular location">
    <subcellularLocation>
        <location evidence="1">Cytoplasm</location>
    </subcellularLocation>
</comment>
<dbReference type="Gene3D" id="3.30.160.880">
    <property type="entry name" value="Cell division protein ZapA protomer, N-terminal domain"/>
    <property type="match status" value="1"/>
</dbReference>
<evidence type="ECO:0000313" key="13">
    <source>
        <dbReference type="Proteomes" id="UP000955338"/>
    </source>
</evidence>
<evidence type="ECO:0000256" key="3">
    <source>
        <dbReference type="ARBA" id="ARBA00015195"/>
    </source>
</evidence>
<evidence type="ECO:0000256" key="1">
    <source>
        <dbReference type="ARBA" id="ARBA00004496"/>
    </source>
</evidence>
<comment type="subunit">
    <text evidence="10">Homodimer. Interacts with FtsZ.</text>
</comment>
<evidence type="ECO:0000256" key="7">
    <source>
        <dbReference type="ARBA" id="ARBA00023210"/>
    </source>
</evidence>